<dbReference type="CDD" id="cd06225">
    <property type="entry name" value="HAMP"/>
    <property type="match status" value="1"/>
</dbReference>
<dbReference type="Gene3D" id="3.20.20.450">
    <property type="entry name" value="EAL domain"/>
    <property type="match status" value="1"/>
</dbReference>
<keyword evidence="1" id="KW-0472">Membrane</keyword>
<evidence type="ECO:0000313" key="6">
    <source>
        <dbReference type="Proteomes" id="UP001589628"/>
    </source>
</evidence>
<dbReference type="SUPFAM" id="SSF141868">
    <property type="entry name" value="EAL domain-like"/>
    <property type="match status" value="1"/>
</dbReference>
<dbReference type="SMART" id="SM00267">
    <property type="entry name" value="GGDEF"/>
    <property type="match status" value="1"/>
</dbReference>
<dbReference type="Gene3D" id="6.20.270.20">
    <property type="entry name" value="LapD/MoxY periplasmic domain"/>
    <property type="match status" value="1"/>
</dbReference>
<dbReference type="InterPro" id="IPR043128">
    <property type="entry name" value="Rev_trsase/Diguanyl_cyclase"/>
</dbReference>
<dbReference type="InterPro" id="IPR000160">
    <property type="entry name" value="GGDEF_dom"/>
</dbReference>
<dbReference type="InterPro" id="IPR050706">
    <property type="entry name" value="Cyclic-di-GMP_PDE-like"/>
</dbReference>
<dbReference type="PROSITE" id="PS50883">
    <property type="entry name" value="EAL"/>
    <property type="match status" value="1"/>
</dbReference>
<dbReference type="CDD" id="cd01949">
    <property type="entry name" value="GGDEF"/>
    <property type="match status" value="1"/>
</dbReference>
<dbReference type="NCBIfam" id="TIGR00254">
    <property type="entry name" value="GGDEF"/>
    <property type="match status" value="1"/>
</dbReference>
<keyword evidence="1" id="KW-0812">Transmembrane</keyword>
<feature type="domain" description="EAL" evidence="2">
    <location>
        <begin position="409"/>
        <end position="650"/>
    </location>
</feature>
<dbReference type="InterPro" id="IPR035919">
    <property type="entry name" value="EAL_sf"/>
</dbReference>
<dbReference type="EMBL" id="JBHLZN010000004">
    <property type="protein sequence ID" value="MFB9887170.1"/>
    <property type="molecule type" value="Genomic_DNA"/>
</dbReference>
<evidence type="ECO:0000259" key="4">
    <source>
        <dbReference type="PROSITE" id="PS50887"/>
    </source>
</evidence>
<dbReference type="Pfam" id="PF00563">
    <property type="entry name" value="EAL"/>
    <property type="match status" value="1"/>
</dbReference>
<evidence type="ECO:0000259" key="2">
    <source>
        <dbReference type="PROSITE" id="PS50883"/>
    </source>
</evidence>
<dbReference type="RefSeq" id="WP_027314233.1">
    <property type="nucleotide sequence ID" value="NZ_JAUESS010000004.1"/>
</dbReference>
<dbReference type="PANTHER" id="PTHR33121">
    <property type="entry name" value="CYCLIC DI-GMP PHOSPHODIESTERASE PDEF"/>
    <property type="match status" value="1"/>
</dbReference>
<dbReference type="InterPro" id="IPR032244">
    <property type="entry name" value="LapD_MoxY_N"/>
</dbReference>
<dbReference type="PROSITE" id="PS50885">
    <property type="entry name" value="HAMP"/>
    <property type="match status" value="1"/>
</dbReference>
<keyword evidence="1" id="KW-1133">Transmembrane helix</keyword>
<feature type="transmembrane region" description="Helical" evidence="1">
    <location>
        <begin position="156"/>
        <end position="176"/>
    </location>
</feature>
<dbReference type="InterPro" id="IPR001633">
    <property type="entry name" value="EAL_dom"/>
</dbReference>
<feature type="domain" description="HAMP" evidence="3">
    <location>
        <begin position="173"/>
        <end position="225"/>
    </location>
</feature>
<dbReference type="CDD" id="cd01948">
    <property type="entry name" value="EAL"/>
    <property type="match status" value="1"/>
</dbReference>
<protein>
    <submittedName>
        <fullName evidence="5">EAL domain-containing protein</fullName>
    </submittedName>
</protein>
<gene>
    <name evidence="5" type="ORF">ACFFLH_12190</name>
</gene>
<comment type="caution">
    <text evidence="5">The sequence shown here is derived from an EMBL/GenBank/DDBJ whole genome shotgun (WGS) entry which is preliminary data.</text>
</comment>
<keyword evidence="6" id="KW-1185">Reference proteome</keyword>
<dbReference type="InterPro" id="IPR003660">
    <property type="entry name" value="HAMP_dom"/>
</dbReference>
<dbReference type="Pfam" id="PF16448">
    <property type="entry name" value="LapD_MoxY_N"/>
    <property type="match status" value="1"/>
</dbReference>
<evidence type="ECO:0000256" key="1">
    <source>
        <dbReference type="SAM" id="Phobius"/>
    </source>
</evidence>
<organism evidence="5 6">
    <name type="scientific">Balneatrix alpica</name>
    <dbReference type="NCBI Taxonomy" id="75684"/>
    <lineage>
        <taxon>Bacteria</taxon>
        <taxon>Pseudomonadati</taxon>
        <taxon>Pseudomonadota</taxon>
        <taxon>Gammaproteobacteria</taxon>
        <taxon>Oceanospirillales</taxon>
        <taxon>Balneatrichaceae</taxon>
        <taxon>Balneatrix</taxon>
    </lineage>
</organism>
<reference evidence="5 6" key="1">
    <citation type="submission" date="2024-09" db="EMBL/GenBank/DDBJ databases">
        <authorList>
            <person name="Sun Q."/>
            <person name="Mori K."/>
        </authorList>
    </citation>
    <scope>NUCLEOTIDE SEQUENCE [LARGE SCALE GENOMIC DNA]</scope>
    <source>
        <strain evidence="5 6">ATCC 51285</strain>
    </source>
</reference>
<dbReference type="SMART" id="SM00052">
    <property type="entry name" value="EAL"/>
    <property type="match status" value="1"/>
</dbReference>
<dbReference type="Gene3D" id="3.30.70.270">
    <property type="match status" value="1"/>
</dbReference>
<name>A0ABV5ZD44_9GAMM</name>
<dbReference type="Proteomes" id="UP001589628">
    <property type="component" value="Unassembled WGS sequence"/>
</dbReference>
<feature type="domain" description="GGDEF" evidence="4">
    <location>
        <begin position="268"/>
        <end position="402"/>
    </location>
</feature>
<proteinExistence type="predicted"/>
<dbReference type="InterPro" id="IPR029787">
    <property type="entry name" value="Nucleotide_cyclase"/>
</dbReference>
<sequence>MSLRNLLFSFLVCLFLALLGLNLLSAVQNYRSYLQNQLQAHAQDAATSLGIVLTTAVAEGDKATAERMIDAVFDRGYYQRIEYLDTNGKVQVVRQTGRGVEDLPGWFVRYADLPAPLAEAHVTSGWLQLGLVKVQGHPAQAYHDLWSYLVKVSLQFGGALLVAFILLHVLLSWAVLKPLHVLELHAKAWAERRFSPIKMEPTTRELGSLVGVMNKMVQRLESMFSDQLGVIDHLRHQVCEDPLTGLLNRSAFDERLRSLLTLREEGARSGLLVLVQVRGLEDFNKRFGREAGDDVLKRLAVRLQESTDQNDALVCRRTGTDFAVFVPGIAQDQAADTLRTLFQHLVQLEVMSESIWRDRLHLGGVYLYPQEAFELGAAFSEADLALRQAQQEGLNACHLATPQEHARSASEWRQFLEGVIARNELLLYYQPVYDGQRKLLHHEVYVRVQDSQGVLAAGQFLPMAEQFGLMPALDRQVLQLLINNLSLSRNQGKFCVNLSLASWQDEGLVSWMKSILASHPQVAKQLLLEVPEFALRQYQSLIQGQMERLRSLGIGFSVDHFGTGGVAFSYLKLLPLSCVKVHRSFVKDIQAKRDSQFFMLSMAQIAHGQDILLLAEGIEHEGEWEQLQTLGVDGGMGYLLGRPQAVPIKS</sequence>
<dbReference type="InterPro" id="IPR042461">
    <property type="entry name" value="LapD_MoxY_peri_C"/>
</dbReference>
<evidence type="ECO:0000259" key="3">
    <source>
        <dbReference type="PROSITE" id="PS50885"/>
    </source>
</evidence>
<evidence type="ECO:0000313" key="5">
    <source>
        <dbReference type="EMBL" id="MFB9887170.1"/>
    </source>
</evidence>
<dbReference type="SUPFAM" id="SSF55073">
    <property type="entry name" value="Nucleotide cyclase"/>
    <property type="match status" value="1"/>
</dbReference>
<accession>A0ABV5ZD44</accession>
<dbReference type="PANTHER" id="PTHR33121:SF79">
    <property type="entry name" value="CYCLIC DI-GMP PHOSPHODIESTERASE PDED-RELATED"/>
    <property type="match status" value="1"/>
</dbReference>
<dbReference type="Gene3D" id="3.30.110.200">
    <property type="match status" value="1"/>
</dbReference>
<dbReference type="Pfam" id="PF00990">
    <property type="entry name" value="GGDEF"/>
    <property type="match status" value="1"/>
</dbReference>
<dbReference type="PROSITE" id="PS50887">
    <property type="entry name" value="GGDEF"/>
    <property type="match status" value="1"/>
</dbReference>